<dbReference type="PANTHER" id="PTHR34987">
    <property type="entry name" value="C, PUTATIVE (AFU_ORTHOLOGUE AFUA_3G02880)-RELATED"/>
    <property type="match status" value="1"/>
</dbReference>
<dbReference type="STRING" id="68775.A0A5C3MH73"/>
<gene>
    <name evidence="4" type="ORF">BDQ12DRAFT_594155</name>
</gene>
<dbReference type="SUPFAM" id="SSF48208">
    <property type="entry name" value="Six-hairpin glycosidases"/>
    <property type="match status" value="1"/>
</dbReference>
<sequence length="668" mass="71512">MYLQFLLALSAIPFCVTVAPPGPWDKFNFAPQSKVVRPGKIHSVDGQVQGATGLLASSGKATIAANGSFVVLDFLQEVGGRVSFNIDQASSSSGLALSFTESPEFISPHQSDDSCHASVTMDSDGVQALASPMQPGTFLQTTGQQRGGFRYLTIVSTGSASVTISNVTVHITFMPHWEDLTAYTGYFSALDESGFHDVNFLTKLWYAGAYTVQTNTIDAHEARQQPCPSPQGWANNASGGPVEGPILVDGAKRDRNIWPGDMGISSHTELVALNDLLPTKNALAVMFSTQDPATGALQYSGPPINAKGSDTYIGWSLIGTHNYFLYTGDLEFVQSIWSNYTKALSFLQSQVDGTGLMNVPLAFANDWGRDGGQGHNSAANVILYRALVTATDLASHLGQSTLAELYSANATALKHSFNALLWDNSAGMFRDNDASSLHPQDGNSLAVLFNMTTSAEQNRAISAGLTQFWTDIGPLSPELNDTIIPFVGGFEVQAHFIAGEGERGLDLLRKEWGYMLYTNLSVQSTLLEGFTTNGSLGYRAAAGYEFDHAYTSHSHGWATGPTPALTFFVLGLTLTSPKGSDWQVAPVLSGLNAAEGGFETELGWFGVKWHLTRSLLTVTLNTPKGTTGRVIIPGTGPVTAKGEKDTFTSEDTVLLVNGGNWVLTRRQS</sequence>
<dbReference type="InterPro" id="IPR035398">
    <property type="entry name" value="Bac_rhamnosid_C"/>
</dbReference>
<dbReference type="PANTHER" id="PTHR34987:SF6">
    <property type="entry name" value="ALPHA-L-RHAMNOSIDASE SIX-HAIRPIN GLYCOSIDASE DOMAIN-CONTAINING PROTEIN"/>
    <property type="match status" value="1"/>
</dbReference>
<proteinExistence type="predicted"/>
<feature type="domain" description="Alpha-L-rhamnosidase C-terminal" evidence="3">
    <location>
        <begin position="582"/>
        <end position="645"/>
    </location>
</feature>
<dbReference type="Pfam" id="PF17389">
    <property type="entry name" value="Bac_rhamnosid6H"/>
    <property type="match status" value="1"/>
</dbReference>
<dbReference type="InterPro" id="IPR012341">
    <property type="entry name" value="6hp_glycosidase-like_sf"/>
</dbReference>
<keyword evidence="4" id="KW-0378">Hydrolase</keyword>
<organism evidence="4 5">
    <name type="scientific">Crucibulum laeve</name>
    <dbReference type="NCBI Taxonomy" id="68775"/>
    <lineage>
        <taxon>Eukaryota</taxon>
        <taxon>Fungi</taxon>
        <taxon>Dikarya</taxon>
        <taxon>Basidiomycota</taxon>
        <taxon>Agaricomycotina</taxon>
        <taxon>Agaricomycetes</taxon>
        <taxon>Agaricomycetidae</taxon>
        <taxon>Agaricales</taxon>
        <taxon>Agaricineae</taxon>
        <taxon>Nidulariaceae</taxon>
        <taxon>Crucibulum</taxon>
    </lineage>
</organism>
<keyword evidence="5" id="KW-1185">Reference proteome</keyword>
<dbReference type="Gene3D" id="2.60.420.10">
    <property type="entry name" value="Maltose phosphorylase, domain 3"/>
    <property type="match status" value="1"/>
</dbReference>
<dbReference type="EMBL" id="ML213590">
    <property type="protein sequence ID" value="TFK44722.1"/>
    <property type="molecule type" value="Genomic_DNA"/>
</dbReference>
<evidence type="ECO:0000313" key="4">
    <source>
        <dbReference type="EMBL" id="TFK44722.1"/>
    </source>
</evidence>
<keyword evidence="1" id="KW-0732">Signal</keyword>
<evidence type="ECO:0000313" key="5">
    <source>
        <dbReference type="Proteomes" id="UP000308652"/>
    </source>
</evidence>
<protein>
    <submittedName>
        <fullName evidence="4">Six-hairpin glycosidase</fullName>
    </submittedName>
</protein>
<dbReference type="Gene3D" id="1.50.10.10">
    <property type="match status" value="1"/>
</dbReference>
<dbReference type="GO" id="GO:0005975">
    <property type="term" value="P:carbohydrate metabolic process"/>
    <property type="evidence" value="ECO:0007669"/>
    <property type="project" value="InterPro"/>
</dbReference>
<evidence type="ECO:0000256" key="1">
    <source>
        <dbReference type="SAM" id="SignalP"/>
    </source>
</evidence>
<dbReference type="Proteomes" id="UP000308652">
    <property type="component" value="Unassembled WGS sequence"/>
</dbReference>
<evidence type="ECO:0000259" key="3">
    <source>
        <dbReference type="Pfam" id="PF17390"/>
    </source>
</evidence>
<dbReference type="InterPro" id="IPR035396">
    <property type="entry name" value="Bac_rhamnosid6H"/>
</dbReference>
<accession>A0A5C3MH73</accession>
<name>A0A5C3MH73_9AGAR</name>
<feature type="chain" id="PRO_5022959012" evidence="1">
    <location>
        <begin position="18"/>
        <end position="668"/>
    </location>
</feature>
<reference evidence="4 5" key="1">
    <citation type="journal article" date="2019" name="Nat. Ecol. Evol.">
        <title>Megaphylogeny resolves global patterns of mushroom evolution.</title>
        <authorList>
            <person name="Varga T."/>
            <person name="Krizsan K."/>
            <person name="Foldi C."/>
            <person name="Dima B."/>
            <person name="Sanchez-Garcia M."/>
            <person name="Sanchez-Ramirez S."/>
            <person name="Szollosi G.J."/>
            <person name="Szarkandi J.G."/>
            <person name="Papp V."/>
            <person name="Albert L."/>
            <person name="Andreopoulos W."/>
            <person name="Angelini C."/>
            <person name="Antonin V."/>
            <person name="Barry K.W."/>
            <person name="Bougher N.L."/>
            <person name="Buchanan P."/>
            <person name="Buyck B."/>
            <person name="Bense V."/>
            <person name="Catcheside P."/>
            <person name="Chovatia M."/>
            <person name="Cooper J."/>
            <person name="Damon W."/>
            <person name="Desjardin D."/>
            <person name="Finy P."/>
            <person name="Geml J."/>
            <person name="Haridas S."/>
            <person name="Hughes K."/>
            <person name="Justo A."/>
            <person name="Karasinski D."/>
            <person name="Kautmanova I."/>
            <person name="Kiss B."/>
            <person name="Kocsube S."/>
            <person name="Kotiranta H."/>
            <person name="LaButti K.M."/>
            <person name="Lechner B.E."/>
            <person name="Liimatainen K."/>
            <person name="Lipzen A."/>
            <person name="Lukacs Z."/>
            <person name="Mihaltcheva S."/>
            <person name="Morgado L.N."/>
            <person name="Niskanen T."/>
            <person name="Noordeloos M.E."/>
            <person name="Ohm R.A."/>
            <person name="Ortiz-Santana B."/>
            <person name="Ovrebo C."/>
            <person name="Racz N."/>
            <person name="Riley R."/>
            <person name="Savchenko A."/>
            <person name="Shiryaev A."/>
            <person name="Soop K."/>
            <person name="Spirin V."/>
            <person name="Szebenyi C."/>
            <person name="Tomsovsky M."/>
            <person name="Tulloss R.E."/>
            <person name="Uehling J."/>
            <person name="Grigoriev I.V."/>
            <person name="Vagvolgyi C."/>
            <person name="Papp T."/>
            <person name="Martin F.M."/>
            <person name="Miettinen O."/>
            <person name="Hibbett D.S."/>
            <person name="Nagy L.G."/>
        </authorList>
    </citation>
    <scope>NUCLEOTIDE SEQUENCE [LARGE SCALE GENOMIC DNA]</scope>
    <source>
        <strain evidence="4 5">CBS 166.37</strain>
    </source>
</reference>
<dbReference type="GO" id="GO:0016798">
    <property type="term" value="F:hydrolase activity, acting on glycosyl bonds"/>
    <property type="evidence" value="ECO:0007669"/>
    <property type="project" value="UniProtKB-KW"/>
</dbReference>
<dbReference type="InterPro" id="IPR008928">
    <property type="entry name" value="6-hairpin_glycosidase_sf"/>
</dbReference>
<feature type="domain" description="Alpha-L-rhamnosidase six-hairpin glycosidase" evidence="2">
    <location>
        <begin position="246"/>
        <end position="463"/>
    </location>
</feature>
<keyword evidence="4" id="KW-0326">Glycosidase</keyword>
<dbReference type="Pfam" id="PF17390">
    <property type="entry name" value="Bac_rhamnosid_C"/>
    <property type="match status" value="1"/>
</dbReference>
<dbReference type="OrthoDB" id="10036721at2759"/>
<dbReference type="AlphaFoldDB" id="A0A5C3MH73"/>
<evidence type="ECO:0000259" key="2">
    <source>
        <dbReference type="Pfam" id="PF17389"/>
    </source>
</evidence>
<feature type="signal peptide" evidence="1">
    <location>
        <begin position="1"/>
        <end position="17"/>
    </location>
</feature>